<comment type="caution">
    <text evidence="1">The sequence shown here is derived from an EMBL/GenBank/DDBJ whole genome shotgun (WGS) entry which is preliminary data.</text>
</comment>
<dbReference type="Proteomes" id="UP000826656">
    <property type="component" value="Unassembled WGS sequence"/>
</dbReference>
<organism evidence="1 2">
    <name type="scientific">Solanum tuberosum</name>
    <name type="common">Potato</name>
    <dbReference type="NCBI Taxonomy" id="4113"/>
    <lineage>
        <taxon>Eukaryota</taxon>
        <taxon>Viridiplantae</taxon>
        <taxon>Streptophyta</taxon>
        <taxon>Embryophyta</taxon>
        <taxon>Tracheophyta</taxon>
        <taxon>Spermatophyta</taxon>
        <taxon>Magnoliopsida</taxon>
        <taxon>eudicotyledons</taxon>
        <taxon>Gunneridae</taxon>
        <taxon>Pentapetalae</taxon>
        <taxon>asterids</taxon>
        <taxon>lamiids</taxon>
        <taxon>Solanales</taxon>
        <taxon>Solanaceae</taxon>
        <taxon>Solanoideae</taxon>
        <taxon>Solaneae</taxon>
        <taxon>Solanum</taxon>
    </lineage>
</organism>
<dbReference type="EMBL" id="JAIVGD010000028">
    <property type="protein sequence ID" value="KAH0738036.1"/>
    <property type="molecule type" value="Genomic_DNA"/>
</dbReference>
<evidence type="ECO:0000313" key="1">
    <source>
        <dbReference type="EMBL" id="KAH0738036.1"/>
    </source>
</evidence>
<gene>
    <name evidence="1" type="ORF">KY290_036741</name>
</gene>
<proteinExistence type="predicted"/>
<protein>
    <submittedName>
        <fullName evidence="1">Uncharacterized protein</fullName>
    </submittedName>
</protein>
<sequence length="69" mass="7664">MNFTDTKSSNAAAILCNIRKLGNISWLANALDGSDLDVVAKSLYKFLHYGKMNKELVTEFLVMLLVTVL</sequence>
<evidence type="ECO:0000313" key="2">
    <source>
        <dbReference type="Proteomes" id="UP000826656"/>
    </source>
</evidence>
<keyword evidence="2" id="KW-1185">Reference proteome</keyword>
<reference evidence="1 2" key="1">
    <citation type="journal article" date="2021" name="bioRxiv">
        <title>Chromosome-scale and haplotype-resolved genome assembly of a tetraploid potato cultivar.</title>
        <authorList>
            <person name="Sun H."/>
            <person name="Jiao W.-B."/>
            <person name="Krause K."/>
            <person name="Campoy J.A."/>
            <person name="Goel M."/>
            <person name="Folz-Donahue K."/>
            <person name="Kukat C."/>
            <person name="Huettel B."/>
            <person name="Schneeberger K."/>
        </authorList>
    </citation>
    <scope>NUCLEOTIDE SEQUENCE [LARGE SCALE GENOMIC DNA]</scope>
    <source>
        <strain evidence="1">SolTubOtavaFocal</strain>
        <tissue evidence="1">Leaves</tissue>
    </source>
</reference>
<accession>A0ABQ7TU14</accession>
<name>A0ABQ7TU14_SOLTU</name>